<evidence type="ECO:0000313" key="2">
    <source>
        <dbReference type="Proteomes" id="UP000260758"/>
    </source>
</evidence>
<reference evidence="1 2" key="1">
    <citation type="submission" date="2018-08" db="EMBL/GenBank/DDBJ databases">
        <title>A genome reference for cultivated species of the human gut microbiota.</title>
        <authorList>
            <person name="Zou Y."/>
            <person name="Xue W."/>
            <person name="Luo G."/>
        </authorList>
    </citation>
    <scope>NUCLEOTIDE SEQUENCE [LARGE SCALE GENOMIC DNA]</scope>
    <source>
        <strain evidence="1 2">OM07-13</strain>
    </source>
</reference>
<comment type="caution">
    <text evidence="1">The sequence shown here is derived from an EMBL/GenBank/DDBJ whole genome shotgun (WGS) entry which is preliminary data.</text>
</comment>
<organism evidence="1 2">
    <name type="scientific">Agathobacter rectalis</name>
    <dbReference type="NCBI Taxonomy" id="39491"/>
    <lineage>
        <taxon>Bacteria</taxon>
        <taxon>Bacillati</taxon>
        <taxon>Bacillota</taxon>
        <taxon>Clostridia</taxon>
        <taxon>Lachnospirales</taxon>
        <taxon>Lachnospiraceae</taxon>
        <taxon>Agathobacter</taxon>
    </lineage>
</organism>
<evidence type="ECO:0000313" key="1">
    <source>
        <dbReference type="EMBL" id="RGM75513.1"/>
    </source>
</evidence>
<proteinExistence type="predicted"/>
<dbReference type="Proteomes" id="UP000260758">
    <property type="component" value="Unassembled WGS sequence"/>
</dbReference>
<protein>
    <submittedName>
        <fullName evidence="1">Uncharacterized protein</fullName>
    </submittedName>
</protein>
<dbReference type="EMBL" id="QSTP01000001">
    <property type="protein sequence ID" value="RGM75513.1"/>
    <property type="molecule type" value="Genomic_DNA"/>
</dbReference>
<dbReference type="AlphaFoldDB" id="A0A3E4YLP9"/>
<name>A0A3E4YLP9_9FIRM</name>
<sequence>MCYDIMLYVKGPKNMNNHYYRLAIQPKNGIFAYHSIKVLNSNYLNFKHNNMHCLKIECLKCERTWSPTCELTDCKLSKPKDITFSNIEIEEINRIIKNYKRRKFL</sequence>
<gene>
    <name evidence="1" type="ORF">DXB99_03025</name>
</gene>
<accession>A0A3E4YLP9</accession>